<proteinExistence type="predicted"/>
<organism evidence="1 2">
    <name type="scientific">Burkholderia contaminans</name>
    <dbReference type="NCBI Taxonomy" id="488447"/>
    <lineage>
        <taxon>Bacteria</taxon>
        <taxon>Pseudomonadati</taxon>
        <taxon>Pseudomonadota</taxon>
        <taxon>Betaproteobacteria</taxon>
        <taxon>Burkholderiales</taxon>
        <taxon>Burkholderiaceae</taxon>
        <taxon>Burkholderia</taxon>
        <taxon>Burkholderia cepacia complex</taxon>
    </lineage>
</organism>
<sequence length="91" mass="10508">MGLTKRELVVVDDTNRDKYVVVIKELSPNLWTIELQFVDTQRTLNVETQRGQTKTWARLSDAIFFAQENCPHCRDAIVRIGSWSLSIQSRA</sequence>
<name>A0A2S5DMA2_9BURK</name>
<gene>
    <name evidence="1" type="ORF">C3743_40235</name>
</gene>
<dbReference type="RefSeq" id="WP_059896791.1">
    <property type="nucleotide sequence ID" value="NZ_PQVP01000006.1"/>
</dbReference>
<dbReference type="EMBL" id="PQVP01000006">
    <property type="protein sequence ID" value="POZ80208.1"/>
    <property type="molecule type" value="Genomic_DNA"/>
</dbReference>
<dbReference type="Proteomes" id="UP000238655">
    <property type="component" value="Unassembled WGS sequence"/>
</dbReference>
<accession>A0A2S5DMA2</accession>
<dbReference type="AlphaFoldDB" id="A0A2S5DMA2"/>
<evidence type="ECO:0000313" key="2">
    <source>
        <dbReference type="Proteomes" id="UP000238655"/>
    </source>
</evidence>
<protein>
    <submittedName>
        <fullName evidence="1">Uncharacterized protein</fullName>
    </submittedName>
</protein>
<reference evidence="1 2" key="1">
    <citation type="submission" date="2018-01" db="EMBL/GenBank/DDBJ databases">
        <title>Successful Treatment of Persistent Burkholderia cepacia Bacteremia with Ceftazidime-Avibactam.</title>
        <authorList>
            <person name="Tamma P."/>
            <person name="Fan Y."/>
            <person name="Bergman Y."/>
            <person name="Sick-Samuels A."/>
            <person name="Hsu A."/>
            <person name="Timp W."/>
            <person name="Simner P."/>
        </authorList>
    </citation>
    <scope>NUCLEOTIDE SEQUENCE [LARGE SCALE GENOMIC DNA]</scope>
    <source>
        <strain evidence="1 2">170816</strain>
    </source>
</reference>
<evidence type="ECO:0000313" key="1">
    <source>
        <dbReference type="EMBL" id="POZ80208.1"/>
    </source>
</evidence>
<comment type="caution">
    <text evidence="1">The sequence shown here is derived from an EMBL/GenBank/DDBJ whole genome shotgun (WGS) entry which is preliminary data.</text>
</comment>